<dbReference type="Gene3D" id="1.20.120.1810">
    <property type="match status" value="1"/>
</dbReference>
<dbReference type="GO" id="GO:0016987">
    <property type="term" value="F:sigma factor activity"/>
    <property type="evidence" value="ECO:0007669"/>
    <property type="project" value="UniProtKB-KW"/>
</dbReference>
<dbReference type="InterPro" id="IPR013324">
    <property type="entry name" value="RNA_pol_sigma_r3/r4-like"/>
</dbReference>
<evidence type="ECO:0000256" key="2">
    <source>
        <dbReference type="ARBA" id="ARBA00023082"/>
    </source>
</evidence>
<dbReference type="RefSeq" id="WP_142706016.1">
    <property type="nucleotide sequence ID" value="NZ_VIRS01000013.1"/>
</dbReference>
<dbReference type="GO" id="GO:0006352">
    <property type="term" value="P:DNA-templated transcription initiation"/>
    <property type="evidence" value="ECO:0007669"/>
    <property type="project" value="InterPro"/>
</dbReference>
<feature type="region of interest" description="Disordered" evidence="5">
    <location>
        <begin position="168"/>
        <end position="188"/>
    </location>
</feature>
<dbReference type="NCBIfam" id="TIGR02937">
    <property type="entry name" value="sigma70-ECF"/>
    <property type="match status" value="1"/>
</dbReference>
<dbReference type="InterPro" id="IPR007627">
    <property type="entry name" value="RNA_pol_sigma70_r2"/>
</dbReference>
<evidence type="ECO:0000259" key="7">
    <source>
        <dbReference type="Pfam" id="PF04545"/>
    </source>
</evidence>
<keyword evidence="4" id="KW-0804">Transcription</keyword>
<dbReference type="GO" id="GO:0003677">
    <property type="term" value="F:DNA binding"/>
    <property type="evidence" value="ECO:0007669"/>
    <property type="project" value="UniProtKB-KW"/>
</dbReference>
<dbReference type="PRINTS" id="PR00046">
    <property type="entry name" value="SIGMA70FCT"/>
</dbReference>
<feature type="domain" description="RNA polymerase sigma-70 region 2" evidence="6">
    <location>
        <begin position="41"/>
        <end position="110"/>
    </location>
</feature>
<evidence type="ECO:0000259" key="6">
    <source>
        <dbReference type="Pfam" id="PF04542"/>
    </source>
</evidence>
<dbReference type="Proteomes" id="UP000317982">
    <property type="component" value="Unassembled WGS sequence"/>
</dbReference>
<name>A0A545APR2_9ACTN</name>
<evidence type="ECO:0000313" key="8">
    <source>
        <dbReference type="EMBL" id="TQS43318.1"/>
    </source>
</evidence>
<dbReference type="SUPFAM" id="SSF88946">
    <property type="entry name" value="Sigma2 domain of RNA polymerase sigma factors"/>
    <property type="match status" value="1"/>
</dbReference>
<gene>
    <name evidence="8" type="ORF">FL583_18920</name>
</gene>
<dbReference type="Pfam" id="PF04545">
    <property type="entry name" value="Sigma70_r4"/>
    <property type="match status" value="1"/>
</dbReference>
<dbReference type="CDD" id="cd06171">
    <property type="entry name" value="Sigma70_r4"/>
    <property type="match status" value="1"/>
</dbReference>
<dbReference type="PANTHER" id="PTHR30385:SF4">
    <property type="entry name" value="RNA POLYMERASE SIGMA-E FACTOR"/>
    <property type="match status" value="1"/>
</dbReference>
<proteinExistence type="predicted"/>
<keyword evidence="1" id="KW-0805">Transcription regulation</keyword>
<keyword evidence="2" id="KW-0731">Sigma factor</keyword>
<dbReference type="AlphaFoldDB" id="A0A545APR2"/>
<reference evidence="8 9" key="1">
    <citation type="submission" date="2019-07" db="EMBL/GenBank/DDBJ databases">
        <title>Cryptosporangium phraense sp. nov., isolated from plant litter.</title>
        <authorList>
            <person name="Suriyachadkun C."/>
        </authorList>
    </citation>
    <scope>NUCLEOTIDE SEQUENCE [LARGE SCALE GENOMIC DNA]</scope>
    <source>
        <strain evidence="8 9">A-T 5661</strain>
    </source>
</reference>
<dbReference type="InterPro" id="IPR000943">
    <property type="entry name" value="RNA_pol_sigma70"/>
</dbReference>
<organism evidence="8 9">
    <name type="scientific">Cryptosporangium phraense</name>
    <dbReference type="NCBI Taxonomy" id="2593070"/>
    <lineage>
        <taxon>Bacteria</taxon>
        <taxon>Bacillati</taxon>
        <taxon>Actinomycetota</taxon>
        <taxon>Actinomycetes</taxon>
        <taxon>Cryptosporangiales</taxon>
        <taxon>Cryptosporangiaceae</taxon>
        <taxon>Cryptosporangium</taxon>
    </lineage>
</organism>
<evidence type="ECO:0000256" key="3">
    <source>
        <dbReference type="ARBA" id="ARBA00023125"/>
    </source>
</evidence>
<evidence type="ECO:0000256" key="1">
    <source>
        <dbReference type="ARBA" id="ARBA00023015"/>
    </source>
</evidence>
<dbReference type="Gene3D" id="1.20.140.160">
    <property type="match status" value="1"/>
</dbReference>
<dbReference type="Pfam" id="PF04542">
    <property type="entry name" value="Sigma70_r2"/>
    <property type="match status" value="1"/>
</dbReference>
<dbReference type="InterPro" id="IPR013325">
    <property type="entry name" value="RNA_pol_sigma_r2"/>
</dbReference>
<evidence type="ECO:0000256" key="5">
    <source>
        <dbReference type="SAM" id="MobiDB-lite"/>
    </source>
</evidence>
<feature type="compositionally biased region" description="Basic and acidic residues" evidence="5">
    <location>
        <begin position="178"/>
        <end position="188"/>
    </location>
</feature>
<dbReference type="EMBL" id="VIRS01000013">
    <property type="protein sequence ID" value="TQS43318.1"/>
    <property type="molecule type" value="Genomic_DNA"/>
</dbReference>
<dbReference type="InterPro" id="IPR007630">
    <property type="entry name" value="RNA_pol_sigma70_r4"/>
</dbReference>
<dbReference type="OrthoDB" id="9804285at2"/>
<dbReference type="InterPro" id="IPR014284">
    <property type="entry name" value="RNA_pol_sigma-70_dom"/>
</dbReference>
<feature type="domain" description="RNA polymerase sigma-70 region 4" evidence="7">
    <location>
        <begin position="207"/>
        <end position="256"/>
    </location>
</feature>
<keyword evidence="3" id="KW-0238">DNA-binding</keyword>
<evidence type="ECO:0000256" key="4">
    <source>
        <dbReference type="ARBA" id="ARBA00023163"/>
    </source>
</evidence>
<accession>A0A545APR2</accession>
<dbReference type="InParanoid" id="A0A545APR2"/>
<dbReference type="SUPFAM" id="SSF88659">
    <property type="entry name" value="Sigma3 and sigma4 domains of RNA polymerase sigma factors"/>
    <property type="match status" value="2"/>
</dbReference>
<keyword evidence="9" id="KW-1185">Reference proteome</keyword>
<protein>
    <submittedName>
        <fullName evidence="8">Sigma-70 family RNA polymerase sigma factor</fullName>
    </submittedName>
</protein>
<evidence type="ECO:0000313" key="9">
    <source>
        <dbReference type="Proteomes" id="UP000317982"/>
    </source>
</evidence>
<sequence length="262" mass="29377">MLRATAGEGPDYSEYAQVEPLFRRYAELGSGPERSELRERLILLHLPLAEHVGRRFARRGEPLDDLVQVASLELVRLIDRFDPDRGTAFLSFAVPSMTGAIQHHFRDVTWSVRPPRRLRRLHQDITVAMTDLYRSGRQSPTTRTLARHLGVPVGTVAEGLLITSARAPASLDAPPRGEGGRRPLGETLGEADRGHQLVEQMLSLEAALADLPERDRRILGLRYVHELTQSQIAADVGVSQMQISRLLAKILARLRHRLLFDD</sequence>
<dbReference type="PANTHER" id="PTHR30385">
    <property type="entry name" value="SIGMA FACTOR F FLAGELLAR"/>
    <property type="match status" value="1"/>
</dbReference>
<comment type="caution">
    <text evidence="8">The sequence shown here is derived from an EMBL/GenBank/DDBJ whole genome shotgun (WGS) entry which is preliminary data.</text>
</comment>